<dbReference type="PANTHER" id="PTHR40465:SF1">
    <property type="entry name" value="DUF6534 DOMAIN-CONTAINING PROTEIN"/>
    <property type="match status" value="1"/>
</dbReference>
<feature type="transmembrane region" description="Helical" evidence="2">
    <location>
        <begin position="157"/>
        <end position="176"/>
    </location>
</feature>
<reference evidence="4" key="1">
    <citation type="submission" date="2020-05" db="EMBL/GenBank/DDBJ databases">
        <title>Mycena genomes resolve the evolution of fungal bioluminescence.</title>
        <authorList>
            <person name="Tsai I.J."/>
        </authorList>
    </citation>
    <scope>NUCLEOTIDE SEQUENCE</scope>
    <source>
        <strain evidence="4">160909Yilan</strain>
    </source>
</reference>
<dbReference type="EMBL" id="JACAZH010000002">
    <property type="protein sequence ID" value="KAF7374498.1"/>
    <property type="molecule type" value="Genomic_DNA"/>
</dbReference>
<feature type="transmembrane region" description="Helical" evidence="2">
    <location>
        <begin position="12"/>
        <end position="35"/>
    </location>
</feature>
<keyword evidence="2" id="KW-0472">Membrane</keyword>
<sequence length="305" mass="33730">MSLPKLDTVTGALLIGTWLSSLFYTVEVIQLARYFKRFKNDGWMLKLFVSLLFGIDTVSMVGNYIGVYLYTITHAYDSAYLLNQNWPIPLYLFATGLVAASVQLFLIIRYWRLTRNLFTTPILFLLVLVAFGGAYWSGITIAIFPAFADRAKVRIPAATWLISEAIADVCIAAALIWEFRKARTVFTDTKSILNRLVALTIQSGGAGAAIALSSLIAFLCNNESNVPAGIAYCLGRVYILTMLANLNLRQSGRNGSSRATPSLQKTHGARSTERGMESEGVEHYGGIHVHRTVHIEDFSQVECAK</sequence>
<accession>A0A8H6Z8Y5</accession>
<keyword evidence="5" id="KW-1185">Reference proteome</keyword>
<dbReference type="Proteomes" id="UP000623467">
    <property type="component" value="Unassembled WGS sequence"/>
</dbReference>
<keyword evidence="2" id="KW-0812">Transmembrane</keyword>
<gene>
    <name evidence="4" type="ORF">MSAN_00334400</name>
</gene>
<protein>
    <recommendedName>
        <fullName evidence="3">DUF6534 domain-containing protein</fullName>
    </recommendedName>
</protein>
<dbReference type="Pfam" id="PF20152">
    <property type="entry name" value="DUF6534"/>
    <property type="match status" value="1"/>
</dbReference>
<feature type="compositionally biased region" description="Polar residues" evidence="1">
    <location>
        <begin position="252"/>
        <end position="265"/>
    </location>
</feature>
<dbReference type="PANTHER" id="PTHR40465">
    <property type="entry name" value="CHROMOSOME 1, WHOLE GENOME SHOTGUN SEQUENCE"/>
    <property type="match status" value="1"/>
</dbReference>
<evidence type="ECO:0000313" key="5">
    <source>
        <dbReference type="Proteomes" id="UP000623467"/>
    </source>
</evidence>
<feature type="region of interest" description="Disordered" evidence="1">
    <location>
        <begin position="252"/>
        <end position="278"/>
    </location>
</feature>
<organism evidence="4 5">
    <name type="scientific">Mycena sanguinolenta</name>
    <dbReference type="NCBI Taxonomy" id="230812"/>
    <lineage>
        <taxon>Eukaryota</taxon>
        <taxon>Fungi</taxon>
        <taxon>Dikarya</taxon>
        <taxon>Basidiomycota</taxon>
        <taxon>Agaricomycotina</taxon>
        <taxon>Agaricomycetes</taxon>
        <taxon>Agaricomycetidae</taxon>
        <taxon>Agaricales</taxon>
        <taxon>Marasmiineae</taxon>
        <taxon>Mycenaceae</taxon>
        <taxon>Mycena</taxon>
    </lineage>
</organism>
<dbReference type="InterPro" id="IPR045339">
    <property type="entry name" value="DUF6534"/>
</dbReference>
<feature type="transmembrane region" description="Helical" evidence="2">
    <location>
        <begin position="196"/>
        <end position="217"/>
    </location>
</feature>
<evidence type="ECO:0000256" key="1">
    <source>
        <dbReference type="SAM" id="MobiDB-lite"/>
    </source>
</evidence>
<evidence type="ECO:0000259" key="3">
    <source>
        <dbReference type="Pfam" id="PF20152"/>
    </source>
</evidence>
<feature type="transmembrane region" description="Helical" evidence="2">
    <location>
        <begin position="90"/>
        <end position="111"/>
    </location>
</feature>
<feature type="domain" description="DUF6534" evidence="3">
    <location>
        <begin position="165"/>
        <end position="251"/>
    </location>
</feature>
<dbReference type="AlphaFoldDB" id="A0A8H6Z8Y5"/>
<feature type="transmembrane region" description="Helical" evidence="2">
    <location>
        <begin position="229"/>
        <end position="248"/>
    </location>
</feature>
<proteinExistence type="predicted"/>
<evidence type="ECO:0000313" key="4">
    <source>
        <dbReference type="EMBL" id="KAF7374498.1"/>
    </source>
</evidence>
<feature type="transmembrane region" description="Helical" evidence="2">
    <location>
        <begin position="47"/>
        <end position="70"/>
    </location>
</feature>
<feature type="transmembrane region" description="Helical" evidence="2">
    <location>
        <begin position="123"/>
        <end position="145"/>
    </location>
</feature>
<keyword evidence="2" id="KW-1133">Transmembrane helix</keyword>
<dbReference type="OrthoDB" id="3203775at2759"/>
<name>A0A8H6Z8Y5_9AGAR</name>
<comment type="caution">
    <text evidence="4">The sequence shown here is derived from an EMBL/GenBank/DDBJ whole genome shotgun (WGS) entry which is preliminary data.</text>
</comment>
<evidence type="ECO:0000256" key="2">
    <source>
        <dbReference type="SAM" id="Phobius"/>
    </source>
</evidence>